<proteinExistence type="predicted"/>
<protein>
    <submittedName>
        <fullName evidence="2">Phospholipase</fullName>
    </submittedName>
</protein>
<dbReference type="Pfam" id="PF03959">
    <property type="entry name" value="FSH1"/>
    <property type="match status" value="1"/>
</dbReference>
<dbReference type="Proteomes" id="UP000257127">
    <property type="component" value="Unassembled WGS sequence"/>
</dbReference>
<dbReference type="AlphaFoldDB" id="A0A3E1EWT5"/>
<dbReference type="RefSeq" id="WP_116881290.1">
    <property type="nucleotide sequence ID" value="NZ_QURB01000006.1"/>
</dbReference>
<dbReference type="OrthoDB" id="595091at2"/>
<gene>
    <name evidence="2" type="ORF">DXU93_10745</name>
</gene>
<keyword evidence="3" id="KW-1185">Reference proteome</keyword>
<dbReference type="Gene3D" id="3.40.50.1820">
    <property type="entry name" value="alpha/beta hydrolase"/>
    <property type="match status" value="1"/>
</dbReference>
<evidence type="ECO:0000313" key="3">
    <source>
        <dbReference type="Proteomes" id="UP000257127"/>
    </source>
</evidence>
<accession>A0A3E1EWT5</accession>
<dbReference type="InterPro" id="IPR005645">
    <property type="entry name" value="FSH-like_dom"/>
</dbReference>
<feature type="domain" description="Serine hydrolase" evidence="1">
    <location>
        <begin position="28"/>
        <end position="205"/>
    </location>
</feature>
<evidence type="ECO:0000259" key="1">
    <source>
        <dbReference type="Pfam" id="PF03959"/>
    </source>
</evidence>
<evidence type="ECO:0000313" key="2">
    <source>
        <dbReference type="EMBL" id="RFC54009.1"/>
    </source>
</evidence>
<name>A0A3E1EWT5_9FLAO</name>
<comment type="caution">
    <text evidence="2">The sequence shown here is derived from an EMBL/GenBank/DDBJ whole genome shotgun (WGS) entry which is preliminary data.</text>
</comment>
<dbReference type="EMBL" id="QURB01000006">
    <property type="protein sequence ID" value="RFC54009.1"/>
    <property type="molecule type" value="Genomic_DNA"/>
</dbReference>
<reference evidence="2 3" key="1">
    <citation type="submission" date="2018-08" db="EMBL/GenBank/DDBJ databases">
        <title>The draft genome squence of Brumimicrobium sp. N62.</title>
        <authorList>
            <person name="Du Z.-J."/>
            <person name="Luo H.-R."/>
        </authorList>
    </citation>
    <scope>NUCLEOTIDE SEQUENCE [LARGE SCALE GENOMIC DNA]</scope>
    <source>
        <strain evidence="2 3">N62</strain>
    </source>
</reference>
<dbReference type="SUPFAM" id="SSF53474">
    <property type="entry name" value="alpha/beta-Hydrolases"/>
    <property type="match status" value="1"/>
</dbReference>
<dbReference type="InterPro" id="IPR029058">
    <property type="entry name" value="AB_hydrolase_fold"/>
</dbReference>
<organism evidence="2 3">
    <name type="scientific">Brumimicrobium aurantiacum</name>
    <dbReference type="NCBI Taxonomy" id="1737063"/>
    <lineage>
        <taxon>Bacteria</taxon>
        <taxon>Pseudomonadati</taxon>
        <taxon>Bacteroidota</taxon>
        <taxon>Flavobacteriia</taxon>
        <taxon>Flavobacteriales</taxon>
        <taxon>Crocinitomicaceae</taxon>
        <taxon>Brumimicrobium</taxon>
    </lineage>
</organism>
<sequence>MEHKIKIEKTARYFTYGNPETAKNIWFVLHGYSQLPAYFIRKFHQLDPDQNFIVVPEGIHRFYRKGSSGRVGASWMTKEARLDDIEDNHNFLNQLADTILKEHSFKQRFLLGFSQGGATASRWHNSGNYNADHFILWASVFPEDISIEDGKSGMLTSNNFFVLGNEDQFFQGKMDAIKQYFEEQVFETKMRYFEGDHDIHVPTLLSIAEECNA</sequence>